<reference evidence="2 3" key="1">
    <citation type="submission" date="2016-10" db="EMBL/GenBank/DDBJ databases">
        <authorList>
            <person name="Varghese N."/>
            <person name="Submissions S."/>
        </authorList>
    </citation>
    <scope>NUCLEOTIDE SEQUENCE [LARGE SCALE GENOMIC DNA]</scope>
    <source>
        <strain evidence="2 3">DSM 26672</strain>
    </source>
</reference>
<gene>
    <name evidence="2" type="ORF">SAMN05421844_101266</name>
</gene>
<evidence type="ECO:0000313" key="2">
    <source>
        <dbReference type="EMBL" id="SDF29325.1"/>
    </source>
</evidence>
<comment type="caution">
    <text evidence="2">The sequence shown here is derived from an EMBL/GenBank/DDBJ whole genome shotgun (WGS) entry which is preliminary data.</text>
</comment>
<sequence length="247" mass="29157">MRYASVNGERREAEPKLHGTCPNCDREVIAKCGQRRIWHWSHRGKLDCDHWWEPETEWHRSWKAFFPQAWQEVIHIAADGERHIADVKNDKGLVVELQHSPIAAEERLSRESFYERMVWVVDGMLYKRDLAAFRKAVDFASVTSDKQNRLILIPLTERAEIFRRWAPLQCPVFVDFGDEELQIGGFVPPERLLWHFLLDRGTGRVVVAPVTRASFIEFALNGSDLRYLALMRRDNPRRRYRARMSRF</sequence>
<feature type="domain" description="Competence protein CoiA-like N-terminal" evidence="1">
    <location>
        <begin position="20"/>
        <end position="49"/>
    </location>
</feature>
<dbReference type="InterPro" id="IPR057253">
    <property type="entry name" value="CoiA-like_N"/>
</dbReference>
<dbReference type="EMBL" id="FNBZ01000001">
    <property type="protein sequence ID" value="SDF29325.1"/>
    <property type="molecule type" value="Genomic_DNA"/>
</dbReference>
<protein>
    <submittedName>
        <fullName evidence="2">Competence protein CoiA-like family protein</fullName>
    </submittedName>
</protein>
<evidence type="ECO:0000259" key="1">
    <source>
        <dbReference type="Pfam" id="PF25164"/>
    </source>
</evidence>
<dbReference type="Pfam" id="PF25164">
    <property type="entry name" value="CoiA_N"/>
    <property type="match status" value="1"/>
</dbReference>
<accession>A0ABY0NDF3</accession>
<proteinExistence type="predicted"/>
<name>A0ABY0NDF3_9HYPH</name>
<dbReference type="Proteomes" id="UP000199468">
    <property type="component" value="Unassembled WGS sequence"/>
</dbReference>
<organism evidence="2 3">
    <name type="scientific">Bosea robiniae</name>
    <dbReference type="NCBI Taxonomy" id="1036780"/>
    <lineage>
        <taxon>Bacteria</taxon>
        <taxon>Pseudomonadati</taxon>
        <taxon>Pseudomonadota</taxon>
        <taxon>Alphaproteobacteria</taxon>
        <taxon>Hyphomicrobiales</taxon>
        <taxon>Boseaceae</taxon>
        <taxon>Bosea</taxon>
    </lineage>
</organism>
<keyword evidence="3" id="KW-1185">Reference proteome</keyword>
<evidence type="ECO:0000313" key="3">
    <source>
        <dbReference type="Proteomes" id="UP000199468"/>
    </source>
</evidence>